<dbReference type="PANTHER" id="PTHR12616">
    <property type="entry name" value="VACUOLAR PROTEIN SORTING VPS41"/>
    <property type="match status" value="1"/>
</dbReference>
<dbReference type="EMBL" id="CAJVPV010031919">
    <property type="protein sequence ID" value="CAG8743826.1"/>
    <property type="molecule type" value="Genomic_DNA"/>
</dbReference>
<dbReference type="PROSITE" id="PS50082">
    <property type="entry name" value="WD_REPEATS_2"/>
    <property type="match status" value="1"/>
</dbReference>
<dbReference type="InterPro" id="IPR036322">
    <property type="entry name" value="WD40_repeat_dom_sf"/>
</dbReference>
<gene>
    <name evidence="3" type="ORF">AMORRO_LOCUS14902</name>
</gene>
<keyword evidence="4" id="KW-1185">Reference proteome</keyword>
<dbReference type="GO" id="GO:0006623">
    <property type="term" value="P:protein targeting to vacuole"/>
    <property type="evidence" value="ECO:0007669"/>
    <property type="project" value="InterPro"/>
</dbReference>
<feature type="non-terminal residue" evidence="3">
    <location>
        <position position="1"/>
    </location>
</feature>
<dbReference type="GO" id="GO:0034058">
    <property type="term" value="P:endosomal vesicle fusion"/>
    <property type="evidence" value="ECO:0007669"/>
    <property type="project" value="TreeGrafter"/>
</dbReference>
<dbReference type="Pfam" id="PF23410">
    <property type="entry name" value="Beta-prop_VPS8"/>
    <property type="match status" value="1"/>
</dbReference>
<dbReference type="OrthoDB" id="289913at2759"/>
<keyword evidence="1" id="KW-0853">WD repeat</keyword>
<comment type="caution">
    <text evidence="3">The sequence shown here is derived from an EMBL/GenBank/DDBJ whole genome shotgun (WGS) entry which is preliminary data.</text>
</comment>
<dbReference type="InterPro" id="IPR015943">
    <property type="entry name" value="WD40/YVTN_repeat-like_dom_sf"/>
</dbReference>
<accession>A0A9N9IQI5</accession>
<feature type="repeat" description="WD" evidence="1">
    <location>
        <begin position="378"/>
        <end position="412"/>
    </location>
</feature>
<dbReference type="SUPFAM" id="SSF50978">
    <property type="entry name" value="WD40 repeat-like"/>
    <property type="match status" value="1"/>
</dbReference>
<evidence type="ECO:0000313" key="3">
    <source>
        <dbReference type="EMBL" id="CAG8743826.1"/>
    </source>
</evidence>
<feature type="region of interest" description="Disordered" evidence="2">
    <location>
        <begin position="274"/>
        <end position="298"/>
    </location>
</feature>
<dbReference type="InterPro" id="IPR045111">
    <property type="entry name" value="Vps41/Vps8"/>
</dbReference>
<feature type="region of interest" description="Disordered" evidence="2">
    <location>
        <begin position="213"/>
        <end position="262"/>
    </location>
</feature>
<feature type="non-terminal residue" evidence="3">
    <location>
        <position position="443"/>
    </location>
</feature>
<evidence type="ECO:0000256" key="1">
    <source>
        <dbReference type="PROSITE-ProRule" id="PRU00221"/>
    </source>
</evidence>
<feature type="compositionally biased region" description="Acidic residues" evidence="2">
    <location>
        <begin position="216"/>
        <end position="229"/>
    </location>
</feature>
<feature type="compositionally biased region" description="Low complexity" evidence="2">
    <location>
        <begin position="248"/>
        <end position="262"/>
    </location>
</feature>
<dbReference type="GO" id="GO:0005770">
    <property type="term" value="C:late endosome"/>
    <property type="evidence" value="ECO:0007669"/>
    <property type="project" value="TreeGrafter"/>
</dbReference>
<feature type="region of interest" description="Disordered" evidence="2">
    <location>
        <begin position="67"/>
        <end position="103"/>
    </location>
</feature>
<dbReference type="InterPro" id="IPR001680">
    <property type="entry name" value="WD40_rpt"/>
</dbReference>
<protein>
    <submittedName>
        <fullName evidence="3">15626_t:CDS:1</fullName>
    </submittedName>
</protein>
<evidence type="ECO:0000313" key="4">
    <source>
        <dbReference type="Proteomes" id="UP000789342"/>
    </source>
</evidence>
<dbReference type="PANTHER" id="PTHR12616:SF8">
    <property type="entry name" value="VACUOLAR PROTEIN SORTING-ASSOCIATED PROTEIN 8 HOMOLOG"/>
    <property type="match status" value="1"/>
</dbReference>
<feature type="compositionally biased region" description="Polar residues" evidence="2">
    <location>
        <begin position="86"/>
        <end position="100"/>
    </location>
</feature>
<evidence type="ECO:0000256" key="2">
    <source>
        <dbReference type="SAM" id="MobiDB-lite"/>
    </source>
</evidence>
<dbReference type="Gene3D" id="2.130.10.10">
    <property type="entry name" value="YVTN repeat-like/Quinoprotein amine dehydrogenase"/>
    <property type="match status" value="1"/>
</dbReference>
<organism evidence="3 4">
    <name type="scientific">Acaulospora morrowiae</name>
    <dbReference type="NCBI Taxonomy" id="94023"/>
    <lineage>
        <taxon>Eukaryota</taxon>
        <taxon>Fungi</taxon>
        <taxon>Fungi incertae sedis</taxon>
        <taxon>Mucoromycota</taxon>
        <taxon>Glomeromycotina</taxon>
        <taxon>Glomeromycetes</taxon>
        <taxon>Diversisporales</taxon>
        <taxon>Acaulosporaceae</taxon>
        <taxon>Acaulospora</taxon>
    </lineage>
</organism>
<feature type="compositionally biased region" description="Low complexity" evidence="2">
    <location>
        <begin position="274"/>
        <end position="292"/>
    </location>
</feature>
<dbReference type="AlphaFoldDB" id="A0A9N9IQI5"/>
<proteinExistence type="predicted"/>
<name>A0A9N9IQI5_9GLOM</name>
<feature type="region of interest" description="Disordered" evidence="2">
    <location>
        <begin position="1"/>
        <end position="20"/>
    </location>
</feature>
<dbReference type="GO" id="GO:0030897">
    <property type="term" value="C:HOPS complex"/>
    <property type="evidence" value="ECO:0007669"/>
    <property type="project" value="TreeGrafter"/>
</dbReference>
<feature type="compositionally biased region" description="Acidic residues" evidence="2">
    <location>
        <begin position="73"/>
        <end position="85"/>
    </location>
</feature>
<reference evidence="3" key="1">
    <citation type="submission" date="2021-06" db="EMBL/GenBank/DDBJ databases">
        <authorList>
            <person name="Kallberg Y."/>
            <person name="Tangrot J."/>
            <person name="Rosling A."/>
        </authorList>
    </citation>
    <scope>NUCLEOTIDE SEQUENCE</scope>
    <source>
        <strain evidence="3">CL551</strain>
    </source>
</reference>
<sequence length="443" mass="47998">DDFLKNFPLASNGFSEGPLPPELEAALEDTERAEQYLNNLKATMEAWTTAGLTDAMKRAIELLHDNNACTNENAEEEDEDTDGSNDEPSTPTIEAQNIQPQPKIAEGSVSRLVNGVSSLVDIEICFNQRRIPELDLPTTPESTIKSVLNELYKLQEDLQIHLQGGPLAEPSSLGTQRRKKVDDLLERVMKEAALYEEFVNRASHLSLDRILNESDASSEDESQDSETVDTESGVHTFEDSLSDVSRKSLTTASTTPLSPRSLKAVDSSISRIRSMSSTSVQSQTYSRSSSPSGLGLEDIGLLSPPEPWEAFRWSPLTKISEQLYSPSVSQNAGLVTVLSVSGIIAVGTTRGLVMVYDYQQNMKCTLGSTVNAIEHGAVTALAISSDHTQIVSGHAQGYIYIWDIQKPTVPARSILPISSAVAAGGRKEGHIRGSAILHVGFVG</sequence>
<dbReference type="Proteomes" id="UP000789342">
    <property type="component" value="Unassembled WGS sequence"/>
</dbReference>